<keyword evidence="7 9" id="KW-0472">Membrane</keyword>
<dbReference type="SUPFAM" id="SSF81452">
    <property type="entry name" value="Cytochrome c oxidase subunit III-like"/>
    <property type="match status" value="1"/>
</dbReference>
<protein>
    <recommendedName>
        <fullName evidence="3 8">Cytochrome c oxidase subunit 3</fullName>
    </recommendedName>
</protein>
<dbReference type="Gene3D" id="1.20.120.80">
    <property type="entry name" value="Cytochrome c oxidase, subunit III, four-helix bundle"/>
    <property type="match status" value="1"/>
</dbReference>
<dbReference type="InterPro" id="IPR000298">
    <property type="entry name" value="Cyt_c_oxidase-like_su3"/>
</dbReference>
<reference evidence="11" key="1">
    <citation type="journal article" date="2018" name="Mol. Phylogenet. Evol.">
        <title>New patellogastropod mitogenomes help counteracting long-branch attraction in the deep phylogeny of gastropod mollusks.</title>
        <authorList>
            <person name="Uribe J.E."/>
            <person name="Irisarri I."/>
            <person name="Templado J."/>
            <person name="Zardoya R."/>
        </authorList>
    </citation>
    <scope>NUCLEOTIDE SEQUENCE</scope>
</reference>
<feature type="transmembrane region" description="Helical" evidence="9">
    <location>
        <begin position="238"/>
        <end position="258"/>
    </location>
</feature>
<dbReference type="PANTHER" id="PTHR11403:SF7">
    <property type="entry name" value="CYTOCHROME C OXIDASE SUBUNIT 3"/>
    <property type="match status" value="1"/>
</dbReference>
<name>A0A481MVJ7_9GAST</name>
<evidence type="ECO:0000256" key="9">
    <source>
        <dbReference type="SAM" id="Phobius"/>
    </source>
</evidence>
<evidence type="ECO:0000256" key="5">
    <source>
        <dbReference type="ARBA" id="ARBA00022967"/>
    </source>
</evidence>
<geneLocation type="mitochondrion" evidence="11"/>
<feature type="transmembrane region" description="Helical" evidence="9">
    <location>
        <begin position="120"/>
        <end position="142"/>
    </location>
</feature>
<dbReference type="PANTHER" id="PTHR11403">
    <property type="entry name" value="CYTOCHROME C OXIDASE SUBUNIT III"/>
    <property type="match status" value="1"/>
</dbReference>
<keyword evidence="8 11" id="KW-0496">Mitochondrion</keyword>
<feature type="transmembrane region" description="Helical" evidence="9">
    <location>
        <begin position="37"/>
        <end position="57"/>
    </location>
</feature>
<feature type="transmembrane region" description="Helical" evidence="9">
    <location>
        <begin position="194"/>
        <end position="218"/>
    </location>
</feature>
<evidence type="ECO:0000256" key="2">
    <source>
        <dbReference type="ARBA" id="ARBA00010581"/>
    </source>
</evidence>
<evidence type="ECO:0000256" key="6">
    <source>
        <dbReference type="ARBA" id="ARBA00022989"/>
    </source>
</evidence>
<dbReference type="FunFam" id="1.20.120.80:FF:000002">
    <property type="entry name" value="Cytochrome c oxidase subunit 3"/>
    <property type="match status" value="1"/>
</dbReference>
<dbReference type="Pfam" id="PF00510">
    <property type="entry name" value="COX3"/>
    <property type="match status" value="1"/>
</dbReference>
<dbReference type="Gene3D" id="1.10.287.70">
    <property type="match status" value="1"/>
</dbReference>
<evidence type="ECO:0000256" key="7">
    <source>
        <dbReference type="ARBA" id="ARBA00023136"/>
    </source>
</evidence>
<sequence>MMFRNPFHMVSPSPWPIMGSLSALVVVVGIIGVFYEVGFFCLLTGLMMMSLTMFLWWRDVCRESLAGFHTKIVQSGLRLGMVLFIVSEVCFFFAFFWSYFHSSLSVTFELGLQWPPVGVVAISPSGVPLLNTVILLTSGLSVTWAHYGIIRGSFFETFLGLALAVILGFYFIFIQLFEYKEASFTISDSVYGSVFFVATGFHGLHVLIGSIFLLVMVLRLYLHHFSTGHHFGFEAACWYWHFVDVVWLFLYIFVYWWGY</sequence>
<comment type="similarity">
    <text evidence="2 8">Belongs to the cytochrome c oxidase subunit 3 family.</text>
</comment>
<dbReference type="PROSITE" id="PS50253">
    <property type="entry name" value="COX3"/>
    <property type="match status" value="1"/>
</dbReference>
<organism evidence="11">
    <name type="scientific">Eoacmaea sp. AORI_YK#3426</name>
    <dbReference type="NCBI Taxonomy" id="2502181"/>
    <lineage>
        <taxon>Eukaryota</taxon>
        <taxon>Metazoa</taxon>
        <taxon>Spiralia</taxon>
        <taxon>Lophotrochozoa</taxon>
        <taxon>Mollusca</taxon>
        <taxon>Gastropoda</taxon>
        <taxon>Patellogastropoda</taxon>
        <taxon>Eoacmaeoidea</taxon>
        <taxon>Eoacmaeidae</taxon>
        <taxon>Eoacmaea</taxon>
    </lineage>
</organism>
<feature type="domain" description="Heme-copper oxidase subunit III family profile" evidence="10">
    <location>
        <begin position="3"/>
        <end position="259"/>
    </location>
</feature>
<comment type="function">
    <text evidence="8">Component of the cytochrome c oxidase, the last enzyme in the mitochondrial electron transport chain which drives oxidative phosphorylation. The respiratory chain contains 3 multisubunit complexes succinate dehydrogenase (complex II, CII), ubiquinol-cytochrome c oxidoreductase (cytochrome b-c1 complex, complex III, CIII) and cytochrome c oxidase (complex IV, CIV), that cooperate to transfer electrons derived from NADH and succinate to molecular oxygen, creating an electrochemical gradient over the inner membrane that drives transmembrane transport and the ATP synthase. Cytochrome c oxidase is the component of the respiratory chain that catalyzes the reduction of oxygen to water. Electrons originating from reduced cytochrome c in the intermembrane space (IMS) are transferred via the dinuclear copper A center (CU(A)) of subunit 2 and heme A of subunit 1 to the active site in subunit 1, a binuclear center (BNC) formed by heme A3 and copper B (CU(B)). The BNC reduces molecular oxygen to 2 water molecules using 4 electrons from cytochrome c in the IMS and 4 protons from the mitochondrial matrix.</text>
</comment>
<proteinExistence type="inferred from homology"/>
<feature type="transmembrane region" description="Helical" evidence="9">
    <location>
        <begin position="12"/>
        <end position="31"/>
    </location>
</feature>
<dbReference type="InterPro" id="IPR033945">
    <property type="entry name" value="Cyt_c_oxase_su3_dom"/>
</dbReference>
<accession>A0A481MVJ7</accession>
<dbReference type="GO" id="GO:0004129">
    <property type="term" value="F:cytochrome-c oxidase activity"/>
    <property type="evidence" value="ECO:0007669"/>
    <property type="project" value="InterPro"/>
</dbReference>
<evidence type="ECO:0000256" key="4">
    <source>
        <dbReference type="ARBA" id="ARBA00022692"/>
    </source>
</evidence>
<keyword evidence="4 8" id="KW-0812">Transmembrane</keyword>
<dbReference type="GO" id="GO:0016020">
    <property type="term" value="C:membrane"/>
    <property type="evidence" value="ECO:0007669"/>
    <property type="project" value="UniProtKB-SubCell"/>
</dbReference>
<keyword evidence="6 9" id="KW-1133">Transmembrane helix</keyword>
<feature type="transmembrane region" description="Helical" evidence="9">
    <location>
        <begin position="77"/>
        <end position="100"/>
    </location>
</feature>
<feature type="transmembrane region" description="Helical" evidence="9">
    <location>
        <begin position="154"/>
        <end position="174"/>
    </location>
</feature>
<evidence type="ECO:0000256" key="1">
    <source>
        <dbReference type="ARBA" id="ARBA00004141"/>
    </source>
</evidence>
<dbReference type="InterPro" id="IPR035973">
    <property type="entry name" value="Cyt_c_oxidase_su3-like_sf"/>
</dbReference>
<dbReference type="GO" id="GO:0005739">
    <property type="term" value="C:mitochondrion"/>
    <property type="evidence" value="ECO:0007669"/>
    <property type="project" value="TreeGrafter"/>
</dbReference>
<evidence type="ECO:0000259" key="10">
    <source>
        <dbReference type="PROSITE" id="PS50253"/>
    </source>
</evidence>
<dbReference type="GO" id="GO:0006123">
    <property type="term" value="P:mitochondrial electron transport, cytochrome c to oxygen"/>
    <property type="evidence" value="ECO:0007669"/>
    <property type="project" value="TreeGrafter"/>
</dbReference>
<dbReference type="InterPro" id="IPR013833">
    <property type="entry name" value="Cyt_c_oxidase_su3_a-hlx"/>
</dbReference>
<dbReference type="InterPro" id="IPR024791">
    <property type="entry name" value="Cyt_c/ubiquinol_Oxase_su3"/>
</dbReference>
<dbReference type="CDD" id="cd01665">
    <property type="entry name" value="Cyt_c_Oxidase_III"/>
    <property type="match status" value="1"/>
</dbReference>
<keyword evidence="5" id="KW-1278">Translocase</keyword>
<evidence type="ECO:0000313" key="11">
    <source>
        <dbReference type="EMBL" id="QAU54078.1"/>
    </source>
</evidence>
<evidence type="ECO:0000256" key="8">
    <source>
        <dbReference type="RuleBase" id="RU003375"/>
    </source>
</evidence>
<gene>
    <name evidence="11" type="primary">COX3</name>
</gene>
<comment type="subcellular location">
    <subcellularLocation>
        <location evidence="1">Membrane</location>
        <topology evidence="1">Multi-pass membrane protein</topology>
    </subcellularLocation>
</comment>
<dbReference type="AlphaFoldDB" id="A0A481MVJ7"/>
<evidence type="ECO:0000256" key="3">
    <source>
        <dbReference type="ARBA" id="ARBA00015944"/>
    </source>
</evidence>
<dbReference type="EMBL" id="MH916652">
    <property type="protein sequence ID" value="QAU54078.1"/>
    <property type="molecule type" value="Genomic_DNA"/>
</dbReference>